<evidence type="ECO:0000313" key="2">
    <source>
        <dbReference type="EMBL" id="OCX50135.1"/>
    </source>
</evidence>
<evidence type="ECO:0000313" key="3">
    <source>
        <dbReference type="Proteomes" id="UP000095141"/>
    </source>
</evidence>
<keyword evidence="1" id="KW-0472">Membrane</keyword>
<proteinExistence type="predicted"/>
<dbReference type="Proteomes" id="UP000095141">
    <property type="component" value="Unassembled WGS sequence"/>
</dbReference>
<feature type="transmembrane region" description="Helical" evidence="1">
    <location>
        <begin position="13"/>
        <end position="35"/>
    </location>
</feature>
<accession>A0A1C2GF55</accession>
<name>A0A1C2GF55_LIMRT</name>
<protein>
    <submittedName>
        <fullName evidence="2">Uncharacterized protein</fullName>
    </submittedName>
</protein>
<keyword evidence="1" id="KW-1133">Transmembrane helix</keyword>
<keyword evidence="1" id="KW-0812">Transmembrane</keyword>
<evidence type="ECO:0000256" key="1">
    <source>
        <dbReference type="SAM" id="Phobius"/>
    </source>
</evidence>
<dbReference type="RefSeq" id="WP_066035332.1">
    <property type="nucleotide sequence ID" value="NZ_CP136906.1"/>
</dbReference>
<dbReference type="AlphaFoldDB" id="A0A1C2GF55"/>
<organism evidence="2 3">
    <name type="scientific">Limosilactobacillus reuteri</name>
    <name type="common">Lactobacillus reuteri</name>
    <dbReference type="NCBI Taxonomy" id="1598"/>
    <lineage>
        <taxon>Bacteria</taxon>
        <taxon>Bacillati</taxon>
        <taxon>Bacillota</taxon>
        <taxon>Bacilli</taxon>
        <taxon>Lactobacillales</taxon>
        <taxon>Lactobacillaceae</taxon>
        <taxon>Limosilactobacillus</taxon>
    </lineage>
</organism>
<gene>
    <name evidence="2" type="ORF">BFD03_00980</name>
</gene>
<sequence length="96" mass="10833">MHHQFFSLFIDEWASLVAIGGSLGTAIALIMRAVLLPLKNSIDNLNQTIKALGDSTKDNAHRIDKLEDRFEEHLGEAKVRNQKISALEHEVFSHRN</sequence>
<comment type="caution">
    <text evidence="2">The sequence shown here is derived from an EMBL/GenBank/DDBJ whole genome shotgun (WGS) entry which is preliminary data.</text>
</comment>
<dbReference type="EMBL" id="MCNS01000001">
    <property type="protein sequence ID" value="OCX50135.1"/>
    <property type="molecule type" value="Genomic_DNA"/>
</dbReference>
<reference evidence="2 3" key="1">
    <citation type="submission" date="2016-08" db="EMBL/GenBank/DDBJ databases">
        <title>Probiotic bacterium isolated from chicken gut.</title>
        <authorList>
            <person name="Levy J.L."/>
            <person name="Hassan H.M."/>
            <person name="Mendoza M.A."/>
        </authorList>
    </citation>
    <scope>NUCLEOTIDE SEQUENCE [LARGE SCALE GENOMIC DNA]</scope>
    <source>
        <strain evidence="2 3">P43</strain>
    </source>
</reference>